<protein>
    <submittedName>
        <fullName evidence="2">Uncharacterized protein</fullName>
    </submittedName>
</protein>
<proteinExistence type="predicted"/>
<name>A0AC35GB57_9BILA</name>
<sequence length="109" mass="12422">MGDAEEHPFIAAATTAHQATDGTRLQKSLNFLKNCDSEEEIRRRRAVEEIRIVLNSRPDAYKPFKDDIVDIFSTILKKPKEDILVLGQILWTITNLSHANSELIHELLP</sequence>
<evidence type="ECO:0000313" key="2">
    <source>
        <dbReference type="WBParaSite" id="PS1159_v2.g3582.t1"/>
    </source>
</evidence>
<evidence type="ECO:0000313" key="1">
    <source>
        <dbReference type="Proteomes" id="UP000887580"/>
    </source>
</evidence>
<dbReference type="Proteomes" id="UP000887580">
    <property type="component" value="Unplaced"/>
</dbReference>
<reference evidence="2" key="1">
    <citation type="submission" date="2022-11" db="UniProtKB">
        <authorList>
            <consortium name="WormBaseParasite"/>
        </authorList>
    </citation>
    <scope>IDENTIFICATION</scope>
</reference>
<dbReference type="WBParaSite" id="PS1159_v2.g3582.t1">
    <property type="protein sequence ID" value="PS1159_v2.g3582.t1"/>
    <property type="gene ID" value="PS1159_v2.g3582"/>
</dbReference>
<accession>A0AC35GB57</accession>
<organism evidence="1 2">
    <name type="scientific">Panagrolaimus sp. PS1159</name>
    <dbReference type="NCBI Taxonomy" id="55785"/>
    <lineage>
        <taxon>Eukaryota</taxon>
        <taxon>Metazoa</taxon>
        <taxon>Ecdysozoa</taxon>
        <taxon>Nematoda</taxon>
        <taxon>Chromadorea</taxon>
        <taxon>Rhabditida</taxon>
        <taxon>Tylenchina</taxon>
        <taxon>Panagrolaimomorpha</taxon>
        <taxon>Panagrolaimoidea</taxon>
        <taxon>Panagrolaimidae</taxon>
        <taxon>Panagrolaimus</taxon>
    </lineage>
</organism>